<dbReference type="EMBL" id="REGN01003389">
    <property type="protein sequence ID" value="RNA22857.1"/>
    <property type="molecule type" value="Genomic_DNA"/>
</dbReference>
<evidence type="ECO:0000313" key="2">
    <source>
        <dbReference type="Proteomes" id="UP000276133"/>
    </source>
</evidence>
<organism evidence="1 2">
    <name type="scientific">Brachionus plicatilis</name>
    <name type="common">Marine rotifer</name>
    <name type="synonym">Brachionus muelleri</name>
    <dbReference type="NCBI Taxonomy" id="10195"/>
    <lineage>
        <taxon>Eukaryota</taxon>
        <taxon>Metazoa</taxon>
        <taxon>Spiralia</taxon>
        <taxon>Gnathifera</taxon>
        <taxon>Rotifera</taxon>
        <taxon>Eurotatoria</taxon>
        <taxon>Monogononta</taxon>
        <taxon>Pseudotrocha</taxon>
        <taxon>Ploima</taxon>
        <taxon>Brachionidae</taxon>
        <taxon>Brachionus</taxon>
    </lineage>
</organism>
<protein>
    <submittedName>
        <fullName evidence="1">Uncharacterized protein</fullName>
    </submittedName>
</protein>
<sequence length="79" mass="9243">MISPDQIFLLFRVEKYFLEKNKTNKPSHEKEKTKNLTKFDKPVLVKSSFINFNSSIVHVVKINKQKSSSVQCPLENFNL</sequence>
<dbReference type="Proteomes" id="UP000276133">
    <property type="component" value="Unassembled WGS sequence"/>
</dbReference>
<gene>
    <name evidence="1" type="ORF">BpHYR1_052052</name>
</gene>
<accession>A0A3M7RHD3</accession>
<keyword evidence="2" id="KW-1185">Reference proteome</keyword>
<dbReference type="AlphaFoldDB" id="A0A3M7RHD3"/>
<name>A0A3M7RHD3_BRAPC</name>
<comment type="caution">
    <text evidence="1">The sequence shown here is derived from an EMBL/GenBank/DDBJ whole genome shotgun (WGS) entry which is preliminary data.</text>
</comment>
<reference evidence="1 2" key="1">
    <citation type="journal article" date="2018" name="Sci. Rep.">
        <title>Genomic signatures of local adaptation to the degree of environmental predictability in rotifers.</title>
        <authorList>
            <person name="Franch-Gras L."/>
            <person name="Hahn C."/>
            <person name="Garcia-Roger E.M."/>
            <person name="Carmona M.J."/>
            <person name="Serra M."/>
            <person name="Gomez A."/>
        </authorList>
    </citation>
    <scope>NUCLEOTIDE SEQUENCE [LARGE SCALE GENOMIC DNA]</scope>
    <source>
        <strain evidence="1">HYR1</strain>
    </source>
</reference>
<evidence type="ECO:0000313" key="1">
    <source>
        <dbReference type="EMBL" id="RNA22857.1"/>
    </source>
</evidence>
<proteinExistence type="predicted"/>